<evidence type="ECO:0000259" key="8">
    <source>
        <dbReference type="PROSITE" id="PS50850"/>
    </source>
</evidence>
<dbReference type="PANTHER" id="PTHR43791">
    <property type="entry name" value="PERMEASE-RELATED"/>
    <property type="match status" value="1"/>
</dbReference>
<comment type="subcellular location">
    <subcellularLocation>
        <location evidence="1">Membrane</location>
        <topology evidence="1">Multi-pass membrane protein</topology>
    </subcellularLocation>
</comment>
<name>A0A0D2D4L8_9EURO</name>
<feature type="transmembrane region" description="Helical" evidence="7">
    <location>
        <begin position="133"/>
        <end position="150"/>
    </location>
</feature>
<feature type="transmembrane region" description="Helical" evidence="7">
    <location>
        <begin position="448"/>
        <end position="470"/>
    </location>
</feature>
<feature type="transmembrane region" description="Helical" evidence="7">
    <location>
        <begin position="356"/>
        <end position="375"/>
    </location>
</feature>
<organism evidence="9 10">
    <name type="scientific">Cladophialophora immunda</name>
    <dbReference type="NCBI Taxonomy" id="569365"/>
    <lineage>
        <taxon>Eukaryota</taxon>
        <taxon>Fungi</taxon>
        <taxon>Dikarya</taxon>
        <taxon>Ascomycota</taxon>
        <taxon>Pezizomycotina</taxon>
        <taxon>Eurotiomycetes</taxon>
        <taxon>Chaetothyriomycetidae</taxon>
        <taxon>Chaetothyriales</taxon>
        <taxon>Herpotrichiellaceae</taxon>
        <taxon>Cladophialophora</taxon>
    </lineage>
</organism>
<keyword evidence="4 7" id="KW-1133">Transmembrane helix</keyword>
<dbReference type="VEuPathDB" id="FungiDB:PV07_06360"/>
<feature type="transmembrane region" description="Helical" evidence="7">
    <location>
        <begin position="415"/>
        <end position="436"/>
    </location>
</feature>
<dbReference type="RefSeq" id="XP_016250845.1">
    <property type="nucleotide sequence ID" value="XM_016393326.1"/>
</dbReference>
<keyword evidence="2" id="KW-0813">Transport</keyword>
<feature type="region of interest" description="Disordered" evidence="6">
    <location>
        <begin position="1"/>
        <end position="44"/>
    </location>
</feature>
<feature type="transmembrane region" description="Helical" evidence="7">
    <location>
        <begin position="221"/>
        <end position="243"/>
    </location>
</feature>
<protein>
    <recommendedName>
        <fullName evidence="8">Major facilitator superfamily (MFS) profile domain-containing protein</fullName>
    </recommendedName>
</protein>
<evidence type="ECO:0000256" key="6">
    <source>
        <dbReference type="SAM" id="MobiDB-lite"/>
    </source>
</evidence>
<evidence type="ECO:0000313" key="10">
    <source>
        <dbReference type="Proteomes" id="UP000054466"/>
    </source>
</evidence>
<dbReference type="SUPFAM" id="SSF103473">
    <property type="entry name" value="MFS general substrate transporter"/>
    <property type="match status" value="1"/>
</dbReference>
<keyword evidence="3 7" id="KW-0812">Transmembrane</keyword>
<accession>A0A0D2D4L8</accession>
<dbReference type="Gene3D" id="1.20.1250.20">
    <property type="entry name" value="MFS general substrate transporter like domains"/>
    <property type="match status" value="2"/>
</dbReference>
<dbReference type="OrthoDB" id="2962993at2759"/>
<keyword evidence="10" id="KW-1185">Reference proteome</keyword>
<dbReference type="InterPro" id="IPR011701">
    <property type="entry name" value="MFS"/>
</dbReference>
<feature type="transmembrane region" description="Helical" evidence="7">
    <location>
        <begin position="296"/>
        <end position="317"/>
    </location>
</feature>
<feature type="domain" description="Major facilitator superfamily (MFS) profile" evidence="8">
    <location>
        <begin position="62"/>
        <end position="508"/>
    </location>
</feature>
<gene>
    <name evidence="9" type="ORF">PV07_06360</name>
</gene>
<dbReference type="GO" id="GO:0022857">
    <property type="term" value="F:transmembrane transporter activity"/>
    <property type="evidence" value="ECO:0007669"/>
    <property type="project" value="InterPro"/>
</dbReference>
<feature type="transmembrane region" description="Helical" evidence="7">
    <location>
        <begin position="381"/>
        <end position="403"/>
    </location>
</feature>
<evidence type="ECO:0000256" key="3">
    <source>
        <dbReference type="ARBA" id="ARBA00022692"/>
    </source>
</evidence>
<feature type="transmembrane region" description="Helical" evidence="7">
    <location>
        <begin position="329"/>
        <end position="349"/>
    </location>
</feature>
<dbReference type="FunFam" id="1.20.1250.20:FF:000034">
    <property type="entry name" value="MFS general substrate transporter"/>
    <property type="match status" value="1"/>
</dbReference>
<dbReference type="GeneID" id="27345554"/>
<dbReference type="HOGENOM" id="CLU_001265_0_1_1"/>
<evidence type="ECO:0000256" key="2">
    <source>
        <dbReference type="ARBA" id="ARBA00022448"/>
    </source>
</evidence>
<dbReference type="EMBL" id="KN847042">
    <property type="protein sequence ID" value="KIW30629.1"/>
    <property type="molecule type" value="Genomic_DNA"/>
</dbReference>
<feature type="transmembrane region" description="Helical" evidence="7">
    <location>
        <begin position="188"/>
        <end position="209"/>
    </location>
</feature>
<evidence type="ECO:0000256" key="5">
    <source>
        <dbReference type="ARBA" id="ARBA00023136"/>
    </source>
</evidence>
<reference evidence="9 10" key="1">
    <citation type="submission" date="2015-01" db="EMBL/GenBank/DDBJ databases">
        <title>The Genome Sequence of Cladophialophora immunda CBS83496.</title>
        <authorList>
            <consortium name="The Broad Institute Genomics Platform"/>
            <person name="Cuomo C."/>
            <person name="de Hoog S."/>
            <person name="Gorbushina A."/>
            <person name="Stielow B."/>
            <person name="Teixiera M."/>
            <person name="Abouelleil A."/>
            <person name="Chapman S.B."/>
            <person name="Priest M."/>
            <person name="Young S.K."/>
            <person name="Wortman J."/>
            <person name="Nusbaum C."/>
            <person name="Birren B."/>
        </authorList>
    </citation>
    <scope>NUCLEOTIDE SEQUENCE [LARGE SCALE GENOMIC DNA]</scope>
    <source>
        <strain evidence="9 10">CBS 83496</strain>
    </source>
</reference>
<dbReference type="InterPro" id="IPR036259">
    <property type="entry name" value="MFS_trans_sf"/>
</dbReference>
<evidence type="ECO:0000256" key="4">
    <source>
        <dbReference type="ARBA" id="ARBA00022989"/>
    </source>
</evidence>
<feature type="transmembrane region" description="Helical" evidence="7">
    <location>
        <begin position="156"/>
        <end position="176"/>
    </location>
</feature>
<feature type="compositionally biased region" description="Basic and acidic residues" evidence="6">
    <location>
        <begin position="1"/>
        <end position="25"/>
    </location>
</feature>
<proteinExistence type="predicted"/>
<dbReference type="PANTHER" id="PTHR43791:SF19">
    <property type="entry name" value="TRANSPORTER, PUTATIVE (AFU_ORTHOLOGUE AFUA_1G01812)-RELATED"/>
    <property type="match status" value="1"/>
</dbReference>
<dbReference type="PROSITE" id="PS50850">
    <property type="entry name" value="MFS"/>
    <property type="match status" value="1"/>
</dbReference>
<evidence type="ECO:0000313" key="9">
    <source>
        <dbReference type="EMBL" id="KIW30629.1"/>
    </source>
</evidence>
<dbReference type="Pfam" id="PF07690">
    <property type="entry name" value="MFS_1"/>
    <property type="match status" value="1"/>
</dbReference>
<sequence>MEKTNPKVSDSDDAHSPSENEKHVEGGVPVDVITVPDPDEGLSEEERKRIDRKLLWKLDIQLIPWLCLLYLISFLDRTNIGNAKIDGLQEDLNLTNNEYNDTLTIFFISYSLFEPLTQILLKRFRPSRFLPTIMILWGICMTTMGLVHNFSGLMAARWFLGLSEAGLFPGVNYYLSCWYKRSEFGIRAAIFFSAAALAGSFGGLLAAAIVQMDGVGGKPGWAWIFILEGLATIVVAGLSYFMVHDFPDEAKFLSDDDRRRVIRRLKLDKQSSAEHEAFKMQYFWAAAKDWKTWTGAMIYMGCDGALYAFSLFIPTIIQQMGYKSIHAQLLSVPPYAVAAVVTIFVGFIADRTRMRGYCNMVMALFGIAGFAMLLGSGVPHVQYAGTFLGAMGIYPCIPNTITWTANNVEGVYKRGIALGFVIGWGNLNGIMSSNIYRAQDKPRFRPGHAVVLGYEAIFLLGGSILQHILLKRENAKRRAGERDVWVEGKTEEEIDKLGDLRPDFIYTL</sequence>
<keyword evidence="5 7" id="KW-0472">Membrane</keyword>
<dbReference type="InterPro" id="IPR020846">
    <property type="entry name" value="MFS_dom"/>
</dbReference>
<dbReference type="Proteomes" id="UP000054466">
    <property type="component" value="Unassembled WGS sequence"/>
</dbReference>
<dbReference type="AlphaFoldDB" id="A0A0D2D4L8"/>
<dbReference type="FunFam" id="1.20.1250.20:FF:000068">
    <property type="entry name" value="MFS general substrate transporter"/>
    <property type="match status" value="1"/>
</dbReference>
<evidence type="ECO:0000256" key="1">
    <source>
        <dbReference type="ARBA" id="ARBA00004141"/>
    </source>
</evidence>
<evidence type="ECO:0000256" key="7">
    <source>
        <dbReference type="SAM" id="Phobius"/>
    </source>
</evidence>
<dbReference type="GO" id="GO:0016020">
    <property type="term" value="C:membrane"/>
    <property type="evidence" value="ECO:0007669"/>
    <property type="project" value="UniProtKB-SubCell"/>
</dbReference>